<dbReference type="InterPro" id="IPR000999">
    <property type="entry name" value="RNase_III_dom"/>
</dbReference>
<dbReference type="GO" id="GO:0006396">
    <property type="term" value="P:RNA processing"/>
    <property type="evidence" value="ECO:0007669"/>
    <property type="project" value="InterPro"/>
</dbReference>
<evidence type="ECO:0000259" key="2">
    <source>
        <dbReference type="Pfam" id="PF14622"/>
    </source>
</evidence>
<reference evidence="3 4" key="1">
    <citation type="journal article" date="2016" name="Genome Biol. Evol.">
        <title>Divergent and convergent evolution of fungal pathogenicity.</title>
        <authorList>
            <person name="Shang Y."/>
            <person name="Xiao G."/>
            <person name="Zheng P."/>
            <person name="Cen K."/>
            <person name="Zhan S."/>
            <person name="Wang C."/>
        </authorList>
    </citation>
    <scope>NUCLEOTIDE SEQUENCE [LARGE SCALE GENOMIC DNA]</scope>
    <source>
        <strain evidence="3 4">RCEF 264</strain>
    </source>
</reference>
<dbReference type="Proteomes" id="UP000076874">
    <property type="component" value="Unassembled WGS sequence"/>
</dbReference>
<dbReference type="EMBL" id="AZHD01000019">
    <property type="protein sequence ID" value="OAA55523.1"/>
    <property type="molecule type" value="Genomic_DNA"/>
</dbReference>
<dbReference type="GO" id="GO:0003735">
    <property type="term" value="F:structural constituent of ribosome"/>
    <property type="evidence" value="ECO:0007669"/>
    <property type="project" value="InterPro"/>
</dbReference>
<sequence length="209" mass="23392">MRRTENSAAPSPTPGAASLTFDGRRATEAAAATLASVDDRPRWSYTPERMKAPFSLQQPKDPRRSIWKVNEDPAKLDRMYEKLLGRDLVRTLPDELKWLAVTHKSFDNGRRGFNTRLAFYGRMMVALETTRSIMGSPAAGSNQEALDPYGREPFSHPALDNVDKLNALQPHHFANPDKISQLAKEVGLPGVVRWKPRMQANLRLLAGKS</sequence>
<feature type="domain" description="RNase III" evidence="2">
    <location>
        <begin position="94"/>
        <end position="196"/>
    </location>
</feature>
<dbReference type="Pfam" id="PF14622">
    <property type="entry name" value="Ribonucleas_3_3"/>
    <property type="match status" value="1"/>
</dbReference>
<protein>
    <recommendedName>
        <fullName evidence="2">RNase III domain-containing protein</fullName>
    </recommendedName>
</protein>
<keyword evidence="4" id="KW-1185">Reference proteome</keyword>
<accession>A0A167NG30</accession>
<dbReference type="GO" id="GO:0004525">
    <property type="term" value="F:ribonuclease III activity"/>
    <property type="evidence" value="ECO:0007669"/>
    <property type="project" value="InterPro"/>
</dbReference>
<gene>
    <name evidence="3" type="ORF">SPI_08207</name>
</gene>
<dbReference type="OrthoDB" id="2281895at2759"/>
<dbReference type="GO" id="GO:0005762">
    <property type="term" value="C:mitochondrial large ribosomal subunit"/>
    <property type="evidence" value="ECO:0007669"/>
    <property type="project" value="InterPro"/>
</dbReference>
<evidence type="ECO:0000313" key="4">
    <source>
        <dbReference type="Proteomes" id="UP000076874"/>
    </source>
</evidence>
<evidence type="ECO:0000313" key="3">
    <source>
        <dbReference type="EMBL" id="OAA55523.1"/>
    </source>
</evidence>
<name>A0A167NG30_9HYPO</name>
<organism evidence="3 4">
    <name type="scientific">Niveomyces insectorum RCEF 264</name>
    <dbReference type="NCBI Taxonomy" id="1081102"/>
    <lineage>
        <taxon>Eukaryota</taxon>
        <taxon>Fungi</taxon>
        <taxon>Dikarya</taxon>
        <taxon>Ascomycota</taxon>
        <taxon>Pezizomycotina</taxon>
        <taxon>Sordariomycetes</taxon>
        <taxon>Hypocreomycetidae</taxon>
        <taxon>Hypocreales</taxon>
        <taxon>Cordycipitaceae</taxon>
        <taxon>Niveomyces</taxon>
    </lineage>
</organism>
<dbReference type="PANTHER" id="PTHR28160">
    <property type="entry name" value="54S RIBOSOMAL PROTEIN L15, MITOCHONDRIAL"/>
    <property type="match status" value="1"/>
</dbReference>
<feature type="region of interest" description="Disordered" evidence="1">
    <location>
        <begin position="1"/>
        <end position="22"/>
    </location>
</feature>
<dbReference type="Gene3D" id="1.10.1520.10">
    <property type="entry name" value="Ribonuclease III domain"/>
    <property type="match status" value="1"/>
</dbReference>
<dbReference type="PANTHER" id="PTHR28160:SF1">
    <property type="entry name" value="LARGE RIBOSOMAL SUBUNIT PROTEIN ML57"/>
    <property type="match status" value="1"/>
</dbReference>
<evidence type="ECO:0000256" key="1">
    <source>
        <dbReference type="SAM" id="MobiDB-lite"/>
    </source>
</evidence>
<proteinExistence type="predicted"/>
<dbReference type="InterPro" id="IPR036389">
    <property type="entry name" value="RNase_III_sf"/>
</dbReference>
<dbReference type="InterPro" id="IPR040030">
    <property type="entry name" value="Ribosomal_mL57"/>
</dbReference>
<dbReference type="GO" id="GO:0032543">
    <property type="term" value="P:mitochondrial translation"/>
    <property type="evidence" value="ECO:0007669"/>
    <property type="project" value="InterPro"/>
</dbReference>
<comment type="caution">
    <text evidence="3">The sequence shown here is derived from an EMBL/GenBank/DDBJ whole genome shotgun (WGS) entry which is preliminary data.</text>
</comment>
<dbReference type="AlphaFoldDB" id="A0A167NG30"/>
<feature type="compositionally biased region" description="Low complexity" evidence="1">
    <location>
        <begin position="7"/>
        <end position="18"/>
    </location>
</feature>